<name>A0A329R9E2_9STRA</name>
<evidence type="ECO:0000313" key="2">
    <source>
        <dbReference type="EMBL" id="RAW21050.1"/>
    </source>
</evidence>
<comment type="caution">
    <text evidence="2">The sequence shown here is derived from an EMBL/GenBank/DDBJ whole genome shotgun (WGS) entry which is preliminary data.</text>
</comment>
<dbReference type="EMBL" id="MJFZ01002101">
    <property type="protein sequence ID" value="RAW21050.1"/>
    <property type="molecule type" value="Genomic_DNA"/>
</dbReference>
<feature type="region of interest" description="Disordered" evidence="1">
    <location>
        <begin position="11"/>
        <end position="43"/>
    </location>
</feature>
<sequence length="43" mass="4699">MFALRSGLARAASGMAGAQPAQQLRTFASGHKKRLTWRQKAKI</sequence>
<dbReference type="VEuPathDB" id="FungiDB:PC110_g22507"/>
<dbReference type="AlphaFoldDB" id="A0A329R9E2"/>
<accession>A0A329R9E2</accession>
<dbReference type="STRING" id="29920.A0A329R9E2"/>
<organism evidence="2 3">
    <name type="scientific">Phytophthora cactorum</name>
    <dbReference type="NCBI Taxonomy" id="29920"/>
    <lineage>
        <taxon>Eukaryota</taxon>
        <taxon>Sar</taxon>
        <taxon>Stramenopiles</taxon>
        <taxon>Oomycota</taxon>
        <taxon>Peronosporomycetes</taxon>
        <taxon>Peronosporales</taxon>
        <taxon>Peronosporaceae</taxon>
        <taxon>Phytophthora</taxon>
    </lineage>
</organism>
<evidence type="ECO:0000256" key="1">
    <source>
        <dbReference type="SAM" id="MobiDB-lite"/>
    </source>
</evidence>
<dbReference type="Proteomes" id="UP000251314">
    <property type="component" value="Unassembled WGS sequence"/>
</dbReference>
<proteinExistence type="predicted"/>
<feature type="non-terminal residue" evidence="2">
    <location>
        <position position="43"/>
    </location>
</feature>
<reference evidence="2 3" key="1">
    <citation type="submission" date="2018-01" db="EMBL/GenBank/DDBJ databases">
        <title>Draft genome of the strawberry crown rot pathogen Phytophthora cactorum.</title>
        <authorList>
            <person name="Armitage A.D."/>
            <person name="Lysoe E."/>
            <person name="Nellist C.F."/>
            <person name="Harrison R.J."/>
            <person name="Brurberg M.B."/>
        </authorList>
    </citation>
    <scope>NUCLEOTIDE SEQUENCE [LARGE SCALE GENOMIC DNA]</scope>
    <source>
        <strain evidence="2 3">10300</strain>
    </source>
</reference>
<feature type="compositionally biased region" description="Basic residues" evidence="1">
    <location>
        <begin position="30"/>
        <end position="43"/>
    </location>
</feature>
<gene>
    <name evidence="2" type="ORF">PC110_g22507</name>
</gene>
<protein>
    <submittedName>
        <fullName evidence="2">Uncharacterized protein</fullName>
    </submittedName>
</protein>
<evidence type="ECO:0000313" key="3">
    <source>
        <dbReference type="Proteomes" id="UP000251314"/>
    </source>
</evidence>
<keyword evidence="3" id="KW-1185">Reference proteome</keyword>